<dbReference type="Gene3D" id="3.30.420.10">
    <property type="entry name" value="Ribonuclease H-like superfamily/Ribonuclease H"/>
    <property type="match status" value="1"/>
</dbReference>
<evidence type="ECO:0000313" key="12">
    <source>
        <dbReference type="Proteomes" id="UP000018040"/>
    </source>
</evidence>
<accession>V6TQH8</accession>
<keyword evidence="7" id="KW-0238">DNA-binding</keyword>
<gene>
    <name evidence="11" type="ORF">GSB_154693</name>
</gene>
<dbReference type="GO" id="GO:0003887">
    <property type="term" value="F:DNA-directed DNA polymerase activity"/>
    <property type="evidence" value="ECO:0007669"/>
    <property type="project" value="UniProtKB-KW"/>
</dbReference>
<dbReference type="GO" id="GO:0006260">
    <property type="term" value="P:DNA replication"/>
    <property type="evidence" value="ECO:0007669"/>
    <property type="project" value="UniProtKB-KW"/>
</dbReference>
<evidence type="ECO:0000256" key="1">
    <source>
        <dbReference type="ARBA" id="ARBA00005755"/>
    </source>
</evidence>
<feature type="compositionally biased region" description="Basic and acidic residues" evidence="9">
    <location>
        <begin position="21"/>
        <end position="46"/>
    </location>
</feature>
<name>V6TQH8_GIAIN</name>
<proteinExistence type="inferred from homology"/>
<dbReference type="GO" id="GO:0000166">
    <property type="term" value="F:nucleotide binding"/>
    <property type="evidence" value="ECO:0007669"/>
    <property type="project" value="InterPro"/>
</dbReference>
<dbReference type="VEuPathDB" id="GiardiaDB:GL50803_00137688"/>
<protein>
    <recommendedName>
        <fullName evidence="2">DNA-directed DNA polymerase</fullName>
        <ecNumber evidence="2">2.7.7.7</ecNumber>
    </recommendedName>
</protein>
<dbReference type="VEuPathDB" id="GiardiaDB:GL50581_610"/>
<evidence type="ECO:0000313" key="11">
    <source>
        <dbReference type="EMBL" id="ESU40849.1"/>
    </source>
</evidence>
<keyword evidence="5" id="KW-0235">DNA replication</keyword>
<dbReference type="SUPFAM" id="SSF53098">
    <property type="entry name" value="Ribonuclease H-like"/>
    <property type="match status" value="1"/>
</dbReference>
<evidence type="ECO:0000256" key="4">
    <source>
        <dbReference type="ARBA" id="ARBA00022695"/>
    </source>
</evidence>
<evidence type="ECO:0000256" key="2">
    <source>
        <dbReference type="ARBA" id="ARBA00012417"/>
    </source>
</evidence>
<reference evidence="12" key="1">
    <citation type="submission" date="2012-02" db="EMBL/GenBank/DDBJ databases">
        <title>Genome sequencing of Giardia lamblia Genotypes A2 and B isolates (DH and GS) and comparative analysis with the genomes of Genotypes A1 and E (WB and Pig).</title>
        <authorList>
            <person name="Adam R."/>
            <person name="Dahlstrom E."/>
            <person name="Martens C."/>
            <person name="Bruno D."/>
            <person name="Barbian K."/>
            <person name="Porcella S.F."/>
            <person name="Nash T."/>
        </authorList>
    </citation>
    <scope>NUCLEOTIDE SEQUENCE</scope>
    <source>
        <strain evidence="12">GS</strain>
    </source>
</reference>
<dbReference type="InterPro" id="IPR004868">
    <property type="entry name" value="DNA-dir_DNA_pol_B_mt/vir"/>
</dbReference>
<dbReference type="InterPro" id="IPR043502">
    <property type="entry name" value="DNA/RNA_pol_sf"/>
</dbReference>
<evidence type="ECO:0000256" key="8">
    <source>
        <dbReference type="ARBA" id="ARBA00049244"/>
    </source>
</evidence>
<dbReference type="VEuPathDB" id="GiardiaDB:DHA2_154504"/>
<evidence type="ECO:0000256" key="6">
    <source>
        <dbReference type="ARBA" id="ARBA00022932"/>
    </source>
</evidence>
<comment type="similarity">
    <text evidence="1">Belongs to the DNA polymerase type-B family.</text>
</comment>
<dbReference type="EMBL" id="AHHH01000168">
    <property type="protein sequence ID" value="ESU40849.1"/>
    <property type="molecule type" value="Genomic_DNA"/>
</dbReference>
<dbReference type="Pfam" id="PF03175">
    <property type="entry name" value="DNA_pol_B_2"/>
    <property type="match status" value="1"/>
</dbReference>
<dbReference type="AlphaFoldDB" id="V6TQH8"/>
<dbReference type="OrthoDB" id="10265614at2759"/>
<dbReference type="VEuPathDB" id="GiardiaDB:GL50581_611"/>
<comment type="catalytic activity">
    <reaction evidence="8">
        <text>DNA(n) + a 2'-deoxyribonucleoside 5'-triphosphate = DNA(n+1) + diphosphate</text>
        <dbReference type="Rhea" id="RHEA:22508"/>
        <dbReference type="Rhea" id="RHEA-COMP:17339"/>
        <dbReference type="Rhea" id="RHEA-COMP:17340"/>
        <dbReference type="ChEBI" id="CHEBI:33019"/>
        <dbReference type="ChEBI" id="CHEBI:61560"/>
        <dbReference type="ChEBI" id="CHEBI:173112"/>
        <dbReference type="EC" id="2.7.7.7"/>
    </reaction>
</comment>
<dbReference type="EC" id="2.7.7.7" evidence="2"/>
<dbReference type="InterPro" id="IPR012337">
    <property type="entry name" value="RNaseH-like_sf"/>
</dbReference>
<keyword evidence="4" id="KW-0548">Nucleotidyltransferase</keyword>
<feature type="region of interest" description="Disordered" evidence="9">
    <location>
        <begin position="77"/>
        <end position="96"/>
    </location>
</feature>
<dbReference type="InterPro" id="IPR036397">
    <property type="entry name" value="RNaseH_sf"/>
</dbReference>
<feature type="domain" description="DNA-directed DNA polymerase family B mitochondria/virus" evidence="10">
    <location>
        <begin position="600"/>
        <end position="987"/>
    </location>
</feature>
<feature type="region of interest" description="Disordered" evidence="9">
    <location>
        <begin position="1"/>
        <end position="67"/>
    </location>
</feature>
<dbReference type="PANTHER" id="PTHR48144">
    <property type="entry name" value="DNA-DIRECTED DNA POLYMERASE"/>
    <property type="match status" value="1"/>
</dbReference>
<feature type="compositionally biased region" description="Basic and acidic residues" evidence="9">
    <location>
        <begin position="1"/>
        <end position="13"/>
    </location>
</feature>
<keyword evidence="3" id="KW-0808">Transferase</keyword>
<evidence type="ECO:0000256" key="5">
    <source>
        <dbReference type="ARBA" id="ARBA00022705"/>
    </source>
</evidence>
<reference evidence="11 12" key="2">
    <citation type="journal article" date="2013" name="Genome Biol. Evol.">
        <title>Genome sequencing of Giardia lamblia genotypes A2 and B isolates (DH and GS) and comparative analysis with the genomes of genotypes A1 and E (WB and Pig).</title>
        <authorList>
            <person name="Adam R.D."/>
            <person name="Dahlstrom E.W."/>
            <person name="Martens C.A."/>
            <person name="Bruno D.P."/>
            <person name="Barbian K.D."/>
            <person name="Ricklefs S.M."/>
            <person name="Hernandez M.M."/>
            <person name="Narla N.P."/>
            <person name="Patel R.B."/>
            <person name="Porcella S.F."/>
            <person name="Nash T.E."/>
        </authorList>
    </citation>
    <scope>NUCLEOTIDE SEQUENCE [LARGE SCALE GENOMIC DNA]</scope>
    <source>
        <strain evidence="11 12">GS</strain>
    </source>
</reference>
<dbReference type="InterPro" id="IPR006172">
    <property type="entry name" value="DNA-dir_DNA_pol_B"/>
</dbReference>
<comment type="caution">
    <text evidence="11">The sequence shown here is derived from an EMBL/GenBank/DDBJ whole genome shotgun (WGS) entry which is preliminary data.</text>
</comment>
<dbReference type="GO" id="GO:0003677">
    <property type="term" value="F:DNA binding"/>
    <property type="evidence" value="ECO:0007669"/>
    <property type="project" value="UniProtKB-KW"/>
</dbReference>
<sequence>MEPPRLTRSEALAKARAARRANQERAQKLREERIARLQAARERRNQPTDLPIDLPTDELPIEPPRKLTRSEALAKAREARSNKRAHSAALKEQRSERLRAYHQRRREERQQLQGFQDNDTPADEQTAYEVIERFQNELTNTIRQNELFSEILDKLSPTVDRISDEGVDDAIAYINTNPTATITFNYAKSLEDLEPADLESLYRLMLTPQAPFYRHTLRQAVYASYAEALRRIRVNLLPGLVAQSRFAHEGKVHMVTPAYIAFMNGQYDNIGPDSHILPYKQDEEITQENMYTIFPPEAIVSFRRVTKRTKSNRRKAGWAPWVNKLGFLNLSRYQIDTTQHDLSKEEAKEHCLIYALRMSKQVSEDVLKALAMEIYGHNLTFIALRQLCDKFGISLRVTDYEREKPRALHFGPRDKEIWLGVLDEHFFINEPLWVSEWVLSNPAEAERTGSQGHLGWHYKKDGEFILSDPNHTRTVGDLLRKMKAMNHLVPIPADDATLLSRNYYAMKHISPTDLSYPEQACTPIRPRSSEASSYTLFFADFETTTDGDQHLPYMLCCVCENGQELTLHSYETTASNVKGVWTKKLTRMMVFVSENTPPEHQAVVYFHNLNYDMAFIIPYIHAKNKFDVVEVNNRIIGFSVYCGVTGQMATFRDSYALISSPLRDFGKMFDLEIFPYEFYSTVNFTKYPINRVPVGDYTSYYDDAQELRDHLTRLSLITTDGTVDAHLYSQHYCLLDCNVLRKGVVKFREQLREVTGLDCCDFLTLPSIAYNYLISKGVFEGCYDISAQPQHFIRKCVLGGRCMLCRNEKQDVEGDIADFDAVSLYPSAMARIYTLPGKPKIVDPSVHTLDWLREHASGFFVEATIPDVPHWLDFLLIPHNSKHGIKEYLNEPGTFFLDDLSLDNICTFHKVPPASITIHRGYYYDEGKNYQIRSVISELFNKRRELKAQKNPLEKIYKLLMNSCYGKSIIKPITERTQVVNETELDNILHWEASAMIAYRQAGDKYIVNTSLNILRAKSFPTFGVHVLAMSKRIMSEVMCLAQDLSIPIYYTDTDSMHLPSGSIPQLEQEFRSKYDRELIGEELGQFHTDFPANPATKLPTTSKRFIGVGKKTYVDKLVDPQGNISYFTRMKGVPNHVIFKTAEEEFGNDPLALYKTLYDGNPVTFDLLRNRVSFQLNRDLTYTTRREFKRRVKF</sequence>
<dbReference type="Gene3D" id="3.90.1600.10">
    <property type="entry name" value="Palm domain of DNA polymerase"/>
    <property type="match status" value="2"/>
</dbReference>
<dbReference type="InterPro" id="IPR023211">
    <property type="entry name" value="DNA_pol_palm_dom_sf"/>
</dbReference>
<dbReference type="VEuPathDB" id="GiardiaDB:QR46_4698"/>
<keyword evidence="6" id="KW-0239">DNA-directed DNA polymerase</keyword>
<dbReference type="PANTHER" id="PTHR48144:SF2">
    <property type="entry name" value="DNA-DIRECTED DNA POLYMERASE"/>
    <property type="match status" value="1"/>
</dbReference>
<dbReference type="Proteomes" id="UP000018040">
    <property type="component" value="Unassembled WGS sequence"/>
</dbReference>
<organism evidence="11 12">
    <name type="scientific">Giardia intestinalis</name>
    <name type="common">Giardia lamblia</name>
    <dbReference type="NCBI Taxonomy" id="5741"/>
    <lineage>
        <taxon>Eukaryota</taxon>
        <taxon>Metamonada</taxon>
        <taxon>Diplomonadida</taxon>
        <taxon>Hexamitidae</taxon>
        <taxon>Giardiinae</taxon>
        <taxon>Giardia</taxon>
    </lineage>
</organism>
<dbReference type="SUPFAM" id="SSF56672">
    <property type="entry name" value="DNA/RNA polymerases"/>
    <property type="match status" value="1"/>
</dbReference>
<evidence type="ECO:0000259" key="10">
    <source>
        <dbReference type="Pfam" id="PF03175"/>
    </source>
</evidence>
<evidence type="ECO:0000256" key="3">
    <source>
        <dbReference type="ARBA" id="ARBA00022679"/>
    </source>
</evidence>
<evidence type="ECO:0000256" key="7">
    <source>
        <dbReference type="ARBA" id="ARBA00023125"/>
    </source>
</evidence>
<dbReference type="PRINTS" id="PR00106">
    <property type="entry name" value="DNAPOLB"/>
</dbReference>
<evidence type="ECO:0000256" key="9">
    <source>
        <dbReference type="SAM" id="MobiDB-lite"/>
    </source>
</evidence>